<dbReference type="GO" id="GO:0005886">
    <property type="term" value="C:plasma membrane"/>
    <property type="evidence" value="ECO:0007669"/>
    <property type="project" value="UniProtKB-SubCell"/>
</dbReference>
<evidence type="ECO:0000259" key="9">
    <source>
        <dbReference type="PROSITE" id="PS50929"/>
    </source>
</evidence>
<accession>A0A1C3HMI9</accession>
<dbReference type="AlphaFoldDB" id="A0A1C3HMI9"/>
<feature type="domain" description="ABC transporter" evidence="8">
    <location>
        <begin position="328"/>
        <end position="551"/>
    </location>
</feature>
<gene>
    <name evidence="10" type="ORF">PWN146_05027</name>
</gene>
<feature type="transmembrane region" description="Helical" evidence="7">
    <location>
        <begin position="48"/>
        <end position="70"/>
    </location>
</feature>
<sequence length="558" mass="60060">MLSDLRALTRPFRIMLYSALALQALAGVSSLFPWLAIARLVDAAPAAYPFWLGVAAGGLALWLFAQTLALHLTHLLDARLCHRLRSQLAAKLARLPLNWFVRQGESGAARALSQDIQALHQLVAHAPAELVQLAVVPGCALALLAAVQWPLLLFALIPLLAAALLFRVIRSPRLRPAFEQRDRAFRQLNDDYRQLVAHPLLARQFPGAGIEARARQSLRDFLAAFHRWLRRIGALGAVTQLLLSAALSAGWLLLGARWLAPDLTLAELALFVLLLRSVAQPVMAMGHGGDALRAATLAAGRIRALLAHPEIRWGERSAIASAPQGAALRLSDLGCRQDERWLLQGVNLAVEPGEWLAIVGASGSGKSTLLRLIARYSEPDSGTVSLNGVPADAFSAQAFNQMVAVVPQEHAPPAMSLRDNLTLFAAGAEAAQLRRVLAALGLAERLQERLDEAPSLSGGEAQRLAIARALLARRPLLLADEPTSAQDRQSRERILTALAQLPATRLVATHDAELCRRADRVAVLAEGRLLAVGTPAALAQHPALLAALAERREVDDEA</sequence>
<proteinExistence type="predicted"/>
<dbReference type="Gene3D" id="3.40.50.300">
    <property type="entry name" value="P-loop containing nucleotide triphosphate hydrolases"/>
    <property type="match status" value="1"/>
</dbReference>
<dbReference type="SMART" id="SM00382">
    <property type="entry name" value="AAA"/>
    <property type="match status" value="1"/>
</dbReference>
<dbReference type="InterPro" id="IPR039421">
    <property type="entry name" value="Type_1_exporter"/>
</dbReference>
<feature type="transmembrane region" description="Helical" evidence="7">
    <location>
        <begin position="232"/>
        <end position="252"/>
    </location>
</feature>
<dbReference type="InterPro" id="IPR017871">
    <property type="entry name" value="ABC_transporter-like_CS"/>
</dbReference>
<dbReference type="Pfam" id="PF00664">
    <property type="entry name" value="ABC_membrane"/>
    <property type="match status" value="1"/>
</dbReference>
<dbReference type="InterPro" id="IPR011527">
    <property type="entry name" value="ABC1_TM_dom"/>
</dbReference>
<dbReference type="GO" id="GO:0005524">
    <property type="term" value="F:ATP binding"/>
    <property type="evidence" value="ECO:0007669"/>
    <property type="project" value="UniProtKB-KW"/>
</dbReference>
<dbReference type="InterPro" id="IPR027417">
    <property type="entry name" value="P-loop_NTPase"/>
</dbReference>
<dbReference type="Pfam" id="PF00005">
    <property type="entry name" value="ABC_tran"/>
    <property type="match status" value="1"/>
</dbReference>
<dbReference type="InterPro" id="IPR036640">
    <property type="entry name" value="ABC1_TM_sf"/>
</dbReference>
<dbReference type="PROSITE" id="PS00211">
    <property type="entry name" value="ABC_TRANSPORTER_1"/>
    <property type="match status" value="1"/>
</dbReference>
<dbReference type="SUPFAM" id="SSF52540">
    <property type="entry name" value="P-loop containing nucleoside triphosphate hydrolases"/>
    <property type="match status" value="1"/>
</dbReference>
<feature type="transmembrane region" description="Helical" evidence="7">
    <location>
        <begin position="151"/>
        <end position="169"/>
    </location>
</feature>
<name>A0A1C3HMI9_SERMA</name>
<dbReference type="PANTHER" id="PTHR24221:SF654">
    <property type="entry name" value="ATP-BINDING CASSETTE SUB-FAMILY B MEMBER 6"/>
    <property type="match status" value="1"/>
</dbReference>
<dbReference type="PROSITE" id="PS50929">
    <property type="entry name" value="ABC_TM1F"/>
    <property type="match status" value="1"/>
</dbReference>
<evidence type="ECO:0000259" key="8">
    <source>
        <dbReference type="PROSITE" id="PS50893"/>
    </source>
</evidence>
<comment type="subcellular location">
    <subcellularLocation>
        <location evidence="1">Cell membrane</location>
        <topology evidence="1">Multi-pass membrane protein</topology>
    </subcellularLocation>
</comment>
<dbReference type="InterPro" id="IPR003593">
    <property type="entry name" value="AAA+_ATPase"/>
</dbReference>
<dbReference type="GO" id="GO:0016887">
    <property type="term" value="F:ATP hydrolysis activity"/>
    <property type="evidence" value="ECO:0007669"/>
    <property type="project" value="InterPro"/>
</dbReference>
<reference evidence="10" key="1">
    <citation type="submission" date="2016-05" db="EMBL/GenBank/DDBJ databases">
        <authorList>
            <person name="Cock P.J.A."/>
            <person name="Cock P.J.A."/>
        </authorList>
    </citation>
    <scope>NUCLEOTIDE SEQUENCE</scope>
    <source>
        <strain evidence="10">PWN146_assembly</strain>
    </source>
</reference>
<dbReference type="PROSITE" id="PS50893">
    <property type="entry name" value="ABC_TRANSPORTER_2"/>
    <property type="match status" value="1"/>
</dbReference>
<evidence type="ECO:0000256" key="6">
    <source>
        <dbReference type="ARBA" id="ARBA00023136"/>
    </source>
</evidence>
<dbReference type="InterPro" id="IPR003439">
    <property type="entry name" value="ABC_transporter-like_ATP-bd"/>
</dbReference>
<keyword evidence="4 10" id="KW-0067">ATP-binding</keyword>
<keyword evidence="3" id="KW-0547">Nucleotide-binding</keyword>
<evidence type="ECO:0000313" key="10">
    <source>
        <dbReference type="EMBL" id="SAY46261.1"/>
    </source>
</evidence>
<evidence type="ECO:0000256" key="1">
    <source>
        <dbReference type="ARBA" id="ARBA00004651"/>
    </source>
</evidence>
<keyword evidence="2 7" id="KW-0812">Transmembrane</keyword>
<protein>
    <submittedName>
        <fullName evidence="10">Putative ABC transporter ATP-binding protein</fullName>
    </submittedName>
</protein>
<dbReference type="EMBL" id="LT575490">
    <property type="protein sequence ID" value="SAY46261.1"/>
    <property type="molecule type" value="Genomic_DNA"/>
</dbReference>
<dbReference type="SUPFAM" id="SSF90123">
    <property type="entry name" value="ABC transporter transmembrane region"/>
    <property type="match status" value="1"/>
</dbReference>
<feature type="domain" description="ABC transmembrane type-1" evidence="9">
    <location>
        <begin position="19"/>
        <end position="294"/>
    </location>
</feature>
<dbReference type="GO" id="GO:0140359">
    <property type="term" value="F:ABC-type transporter activity"/>
    <property type="evidence" value="ECO:0007669"/>
    <property type="project" value="InterPro"/>
</dbReference>
<keyword evidence="6 7" id="KW-0472">Membrane</keyword>
<dbReference type="PANTHER" id="PTHR24221">
    <property type="entry name" value="ATP-BINDING CASSETTE SUB-FAMILY B"/>
    <property type="match status" value="1"/>
</dbReference>
<keyword evidence="5 7" id="KW-1133">Transmembrane helix</keyword>
<evidence type="ECO:0000256" key="5">
    <source>
        <dbReference type="ARBA" id="ARBA00022989"/>
    </source>
</evidence>
<evidence type="ECO:0000256" key="4">
    <source>
        <dbReference type="ARBA" id="ARBA00022840"/>
    </source>
</evidence>
<dbReference type="Gene3D" id="1.20.1560.10">
    <property type="entry name" value="ABC transporter type 1, transmembrane domain"/>
    <property type="match status" value="1"/>
</dbReference>
<evidence type="ECO:0000256" key="7">
    <source>
        <dbReference type="SAM" id="Phobius"/>
    </source>
</evidence>
<dbReference type="CDD" id="cd03228">
    <property type="entry name" value="ABCC_MRP_Like"/>
    <property type="match status" value="1"/>
</dbReference>
<feature type="transmembrane region" description="Helical" evidence="7">
    <location>
        <begin position="12"/>
        <end position="36"/>
    </location>
</feature>
<evidence type="ECO:0000256" key="3">
    <source>
        <dbReference type="ARBA" id="ARBA00022741"/>
    </source>
</evidence>
<organism evidence="10">
    <name type="scientific">Serratia marcescens</name>
    <dbReference type="NCBI Taxonomy" id="615"/>
    <lineage>
        <taxon>Bacteria</taxon>
        <taxon>Pseudomonadati</taxon>
        <taxon>Pseudomonadota</taxon>
        <taxon>Gammaproteobacteria</taxon>
        <taxon>Enterobacterales</taxon>
        <taxon>Yersiniaceae</taxon>
        <taxon>Serratia</taxon>
    </lineage>
</organism>
<evidence type="ECO:0000256" key="2">
    <source>
        <dbReference type="ARBA" id="ARBA00022692"/>
    </source>
</evidence>